<dbReference type="AlphaFoldDB" id="A0A380WMF6"/>
<evidence type="ECO:0000313" key="1">
    <source>
        <dbReference type="EMBL" id="SUU90071.1"/>
    </source>
</evidence>
<organism evidence="1 2">
    <name type="scientific">Aminobacter aminovorans</name>
    <name type="common">Chelatobacter heintzii</name>
    <dbReference type="NCBI Taxonomy" id="83263"/>
    <lineage>
        <taxon>Bacteria</taxon>
        <taxon>Pseudomonadati</taxon>
        <taxon>Pseudomonadota</taxon>
        <taxon>Alphaproteobacteria</taxon>
        <taxon>Hyphomicrobiales</taxon>
        <taxon>Phyllobacteriaceae</taxon>
        <taxon>Aminobacter</taxon>
    </lineage>
</organism>
<sequence>MICAATEDGLMVSRDGAGSWQQPLLAGQPVTTMELASDSTIYAFVPERGLLRPTEATPDFNAVGEGPDAAGYVLHLALDAQAPNRMVAATGTSAIVVSSDAGATWWVLGSR</sequence>
<dbReference type="SUPFAM" id="SSF110296">
    <property type="entry name" value="Oligoxyloglucan reducing end-specific cellobiohydrolase"/>
    <property type="match status" value="1"/>
</dbReference>
<evidence type="ECO:0008006" key="3">
    <source>
        <dbReference type="Google" id="ProtNLM"/>
    </source>
</evidence>
<protein>
    <recommendedName>
        <fullName evidence="3">Exo-alpha-sialidase</fullName>
    </recommendedName>
</protein>
<evidence type="ECO:0000313" key="2">
    <source>
        <dbReference type="Proteomes" id="UP000254701"/>
    </source>
</evidence>
<name>A0A380WMF6_AMIAI</name>
<dbReference type="Gene3D" id="2.130.10.10">
    <property type="entry name" value="YVTN repeat-like/Quinoprotein amine dehydrogenase"/>
    <property type="match status" value="1"/>
</dbReference>
<proteinExistence type="predicted"/>
<gene>
    <name evidence="1" type="ORF">NCTC10684_03318</name>
</gene>
<accession>A0A380WMF6</accession>
<dbReference type="Proteomes" id="UP000254701">
    <property type="component" value="Unassembled WGS sequence"/>
</dbReference>
<reference evidence="1 2" key="1">
    <citation type="submission" date="2018-06" db="EMBL/GenBank/DDBJ databases">
        <authorList>
            <consortium name="Pathogen Informatics"/>
            <person name="Doyle S."/>
        </authorList>
    </citation>
    <scope>NUCLEOTIDE SEQUENCE [LARGE SCALE GENOMIC DNA]</scope>
    <source>
        <strain evidence="1 2">NCTC10684</strain>
    </source>
</reference>
<dbReference type="InterPro" id="IPR015943">
    <property type="entry name" value="WD40/YVTN_repeat-like_dom_sf"/>
</dbReference>
<dbReference type="EMBL" id="UFSM01000001">
    <property type="protein sequence ID" value="SUU90071.1"/>
    <property type="molecule type" value="Genomic_DNA"/>
</dbReference>